<evidence type="ECO:0000313" key="1">
    <source>
        <dbReference type="EMBL" id="KPL70304.1"/>
    </source>
</evidence>
<comment type="caution">
    <text evidence="1">The sequence shown here is derived from an EMBL/GenBank/DDBJ whole genome shotgun (WGS) entry which is preliminary data.</text>
</comment>
<organism evidence="1 2">
    <name type="scientific">Leptolinea tardivitalis</name>
    <dbReference type="NCBI Taxonomy" id="229920"/>
    <lineage>
        <taxon>Bacteria</taxon>
        <taxon>Bacillati</taxon>
        <taxon>Chloroflexota</taxon>
        <taxon>Anaerolineae</taxon>
        <taxon>Anaerolineales</taxon>
        <taxon>Anaerolineaceae</taxon>
        <taxon>Leptolinea</taxon>
    </lineage>
</organism>
<name>A0A0P6WNA1_9CHLR</name>
<evidence type="ECO:0000313" key="2">
    <source>
        <dbReference type="Proteomes" id="UP000050430"/>
    </source>
</evidence>
<dbReference type="Proteomes" id="UP000050430">
    <property type="component" value="Unassembled WGS sequence"/>
</dbReference>
<proteinExistence type="predicted"/>
<sequence length="139" mass="15695">MIMSNFPDWFTQEYRRWNKTRPGEEDFLAFCSLLGYTPETVLSWMHGESTPQNGEVLSIAGMFSVKVYKVLGLPEPDKEILQAYVSFSNLAGELRSKAAHALWEADVEIKNNRISPQSDEAKAIIAKTFDKWGFAVSGN</sequence>
<accession>A0A0P6WNA1</accession>
<keyword evidence="2" id="KW-1185">Reference proteome</keyword>
<evidence type="ECO:0008006" key="3">
    <source>
        <dbReference type="Google" id="ProtNLM"/>
    </source>
</evidence>
<reference evidence="1 2" key="1">
    <citation type="submission" date="2015-07" db="EMBL/GenBank/DDBJ databases">
        <title>Genome sequence of Leptolinea tardivitalis DSM 16556.</title>
        <authorList>
            <person name="Hemp J."/>
            <person name="Ward L.M."/>
            <person name="Pace L.A."/>
            <person name="Fischer W.W."/>
        </authorList>
    </citation>
    <scope>NUCLEOTIDE SEQUENCE [LARGE SCALE GENOMIC DNA]</scope>
    <source>
        <strain evidence="1 2">YMTK-2</strain>
    </source>
</reference>
<dbReference type="EMBL" id="LGCK01000014">
    <property type="protein sequence ID" value="KPL70304.1"/>
    <property type="molecule type" value="Genomic_DNA"/>
</dbReference>
<dbReference type="STRING" id="229920.ADM99_14185"/>
<gene>
    <name evidence="1" type="ORF">ADM99_14185</name>
</gene>
<protein>
    <recommendedName>
        <fullName evidence="3">XRE family transcriptional regulator</fullName>
    </recommendedName>
</protein>
<dbReference type="AlphaFoldDB" id="A0A0P6WNA1"/>